<organism evidence="1 2">
    <name type="scientific">Candidatus Entotheonella gemina</name>
    <dbReference type="NCBI Taxonomy" id="1429439"/>
    <lineage>
        <taxon>Bacteria</taxon>
        <taxon>Pseudomonadati</taxon>
        <taxon>Nitrospinota/Tectimicrobiota group</taxon>
        <taxon>Candidatus Tectimicrobiota</taxon>
        <taxon>Candidatus Entotheonellia</taxon>
        <taxon>Candidatus Entotheonellales</taxon>
        <taxon>Candidatus Entotheonellaceae</taxon>
        <taxon>Candidatus Entotheonella</taxon>
    </lineage>
</organism>
<comment type="caution">
    <text evidence="1">The sequence shown here is derived from an EMBL/GenBank/DDBJ whole genome shotgun (WGS) entry which is preliminary data.</text>
</comment>
<dbReference type="Proteomes" id="UP000019140">
    <property type="component" value="Unassembled WGS sequence"/>
</dbReference>
<dbReference type="EMBL" id="AZHX01000123">
    <property type="protein sequence ID" value="ETX08849.1"/>
    <property type="molecule type" value="Genomic_DNA"/>
</dbReference>
<evidence type="ECO:0000313" key="1">
    <source>
        <dbReference type="EMBL" id="ETX08849.1"/>
    </source>
</evidence>
<evidence type="ECO:0000313" key="2">
    <source>
        <dbReference type="Proteomes" id="UP000019140"/>
    </source>
</evidence>
<sequence length="54" mass="6497">MQELKRRIPHSHLIYVYNAAHNLETDQPERFARLVTDFMQRAEAFLVNPGQWEE</sequence>
<gene>
    <name evidence="1" type="ORF">ETSY2_02980</name>
</gene>
<dbReference type="Gene3D" id="3.40.50.1820">
    <property type="entry name" value="alpha/beta hydrolase"/>
    <property type="match status" value="1"/>
</dbReference>
<keyword evidence="2" id="KW-1185">Reference proteome</keyword>
<dbReference type="AlphaFoldDB" id="W4MEU6"/>
<evidence type="ECO:0008006" key="3">
    <source>
        <dbReference type="Google" id="ProtNLM"/>
    </source>
</evidence>
<reference evidence="1 2" key="1">
    <citation type="journal article" date="2014" name="Nature">
        <title>An environmental bacterial taxon with a large and distinct metabolic repertoire.</title>
        <authorList>
            <person name="Wilson M.C."/>
            <person name="Mori T."/>
            <person name="Ruckert C."/>
            <person name="Uria A.R."/>
            <person name="Helf M.J."/>
            <person name="Takada K."/>
            <person name="Gernert C."/>
            <person name="Steffens U.A."/>
            <person name="Heycke N."/>
            <person name="Schmitt S."/>
            <person name="Rinke C."/>
            <person name="Helfrich E.J."/>
            <person name="Brachmann A.O."/>
            <person name="Gurgui C."/>
            <person name="Wakimoto T."/>
            <person name="Kracht M."/>
            <person name="Crusemann M."/>
            <person name="Hentschel U."/>
            <person name="Abe I."/>
            <person name="Matsunaga S."/>
            <person name="Kalinowski J."/>
            <person name="Takeyama H."/>
            <person name="Piel J."/>
        </authorList>
    </citation>
    <scope>NUCLEOTIDE SEQUENCE [LARGE SCALE GENOMIC DNA]</scope>
    <source>
        <strain evidence="2">TSY2</strain>
    </source>
</reference>
<proteinExistence type="predicted"/>
<protein>
    <recommendedName>
        <fullName evidence="3">Serine aminopeptidase S33 domain-containing protein</fullName>
    </recommendedName>
</protein>
<dbReference type="HOGENOM" id="CLU_3041503_0_0_7"/>
<dbReference type="InterPro" id="IPR029058">
    <property type="entry name" value="AB_hydrolase_fold"/>
</dbReference>
<accession>W4MEU6</accession>
<dbReference type="SUPFAM" id="SSF53474">
    <property type="entry name" value="alpha/beta-Hydrolases"/>
    <property type="match status" value="1"/>
</dbReference>
<name>W4MEU6_9BACT</name>